<dbReference type="Gene3D" id="1.10.150.20">
    <property type="entry name" value="5' to 3' exonuclease, C-terminal subdomain"/>
    <property type="match status" value="1"/>
</dbReference>
<sequence length="554" mass="61496">MLLRRIVQHKSPTLLFPQCRAGVGRRSFPSHGLPPRRYNGAVAAVKASANVNQQSGEGQRNPNEGILDMLRLELQKEERKVQPNVFRINAFAKAIDTISRIEETIKSGDDYVLEVQGIGIGIKNRINLYFVQQDLDAAYNEEQREDAVRRGAVMELQKVPGIGRVKAKALAAAGCRDMEDLLSSEQYHSVLTPQLITCLKYVKHLDKTTSREEAERILNEVKKYLPSQYEAVLVGEYRRGTSDISNLDIMLLHRDFVHVPMPTDPPAFPLPSSSPSTSSYSPPSFEPFWDSVEPPPEPSSSTSSSSTPPVPEPDSTPPATPKRKSKHIIKKRERKTGLTKAAREASLLHNQVIPCLRSGDVMCETLGETVHTWTGVVRLPPPPYGTETPAEMEEEGGEGEPRVALCLQTPVGVRYRRVTFHLVPQKSRPTALLTLTGDDELYRYMRKKAERQGMLLDEYGLWRWNTSAGSSTEGLEGPSSSIEASGSPEPVEAPDEEVAPDGYWGLVATPTEEAVFKELGMRYIPPEKRNWGFVTGAAKLRPPKKKFSTSFVGS</sequence>
<evidence type="ECO:0000256" key="3">
    <source>
        <dbReference type="SAM" id="MobiDB-lite"/>
    </source>
</evidence>
<feature type="compositionally biased region" description="Pro residues" evidence="3">
    <location>
        <begin position="308"/>
        <end position="320"/>
    </location>
</feature>
<feature type="domain" description="DNA-directed DNA polymerase X" evidence="4">
    <location>
        <begin position="61"/>
        <end position="530"/>
    </location>
</feature>
<dbReference type="GO" id="GO:0003677">
    <property type="term" value="F:DNA binding"/>
    <property type="evidence" value="ECO:0007669"/>
    <property type="project" value="InterPro"/>
</dbReference>
<evidence type="ECO:0000256" key="1">
    <source>
        <dbReference type="ARBA" id="ARBA00022679"/>
    </source>
</evidence>
<dbReference type="Gene3D" id="1.10.150.110">
    <property type="entry name" value="DNA polymerase beta, N-terminal domain-like"/>
    <property type="match status" value="1"/>
</dbReference>
<accession>A0A4Y7U0T7</accession>
<dbReference type="PANTHER" id="PTHR11276">
    <property type="entry name" value="DNA POLYMERASE TYPE-X FAMILY MEMBER"/>
    <property type="match status" value="1"/>
</dbReference>
<dbReference type="InterPro" id="IPR037160">
    <property type="entry name" value="DNA_Pol_thumb_sf"/>
</dbReference>
<feature type="region of interest" description="Disordered" evidence="3">
    <location>
        <begin position="470"/>
        <end position="496"/>
    </location>
</feature>
<comment type="caution">
    <text evidence="5">The sequence shown here is derived from an EMBL/GenBank/DDBJ whole genome shotgun (WGS) entry which is preliminary data.</text>
</comment>
<organism evidence="5 6">
    <name type="scientific">Coprinellus micaceus</name>
    <name type="common">Glistening ink-cap mushroom</name>
    <name type="synonym">Coprinus micaceus</name>
    <dbReference type="NCBI Taxonomy" id="71717"/>
    <lineage>
        <taxon>Eukaryota</taxon>
        <taxon>Fungi</taxon>
        <taxon>Dikarya</taxon>
        <taxon>Basidiomycota</taxon>
        <taxon>Agaricomycotina</taxon>
        <taxon>Agaricomycetes</taxon>
        <taxon>Agaricomycetidae</taxon>
        <taxon>Agaricales</taxon>
        <taxon>Agaricineae</taxon>
        <taxon>Psathyrellaceae</taxon>
        <taxon>Coprinellus</taxon>
    </lineage>
</organism>
<dbReference type="Proteomes" id="UP000298030">
    <property type="component" value="Unassembled WGS sequence"/>
</dbReference>
<keyword evidence="1" id="KW-0808">Transferase</keyword>
<reference evidence="5 6" key="1">
    <citation type="journal article" date="2019" name="Nat. Ecol. Evol.">
        <title>Megaphylogeny resolves global patterns of mushroom evolution.</title>
        <authorList>
            <person name="Varga T."/>
            <person name="Krizsan K."/>
            <person name="Foldi C."/>
            <person name="Dima B."/>
            <person name="Sanchez-Garcia M."/>
            <person name="Sanchez-Ramirez S."/>
            <person name="Szollosi G.J."/>
            <person name="Szarkandi J.G."/>
            <person name="Papp V."/>
            <person name="Albert L."/>
            <person name="Andreopoulos W."/>
            <person name="Angelini C."/>
            <person name="Antonin V."/>
            <person name="Barry K.W."/>
            <person name="Bougher N.L."/>
            <person name="Buchanan P."/>
            <person name="Buyck B."/>
            <person name="Bense V."/>
            <person name="Catcheside P."/>
            <person name="Chovatia M."/>
            <person name="Cooper J."/>
            <person name="Damon W."/>
            <person name="Desjardin D."/>
            <person name="Finy P."/>
            <person name="Geml J."/>
            <person name="Haridas S."/>
            <person name="Hughes K."/>
            <person name="Justo A."/>
            <person name="Karasinski D."/>
            <person name="Kautmanova I."/>
            <person name="Kiss B."/>
            <person name="Kocsube S."/>
            <person name="Kotiranta H."/>
            <person name="LaButti K.M."/>
            <person name="Lechner B.E."/>
            <person name="Liimatainen K."/>
            <person name="Lipzen A."/>
            <person name="Lukacs Z."/>
            <person name="Mihaltcheva S."/>
            <person name="Morgado L.N."/>
            <person name="Niskanen T."/>
            <person name="Noordeloos M.E."/>
            <person name="Ohm R.A."/>
            <person name="Ortiz-Santana B."/>
            <person name="Ovrebo C."/>
            <person name="Racz N."/>
            <person name="Riley R."/>
            <person name="Savchenko A."/>
            <person name="Shiryaev A."/>
            <person name="Soop K."/>
            <person name="Spirin V."/>
            <person name="Szebenyi C."/>
            <person name="Tomsovsky M."/>
            <person name="Tulloss R.E."/>
            <person name="Uehling J."/>
            <person name="Grigoriev I.V."/>
            <person name="Vagvolgyi C."/>
            <person name="Papp T."/>
            <person name="Martin F.M."/>
            <person name="Miettinen O."/>
            <person name="Hibbett D.S."/>
            <person name="Nagy L.G."/>
        </authorList>
    </citation>
    <scope>NUCLEOTIDE SEQUENCE [LARGE SCALE GENOMIC DNA]</scope>
    <source>
        <strain evidence="5 6">FP101781</strain>
    </source>
</reference>
<keyword evidence="2" id="KW-0548">Nucleotidyltransferase</keyword>
<feature type="compositionally biased region" description="Basic residues" evidence="3">
    <location>
        <begin position="321"/>
        <end position="334"/>
    </location>
</feature>
<protein>
    <recommendedName>
        <fullName evidence="4">DNA-directed DNA polymerase X domain-containing protein</fullName>
    </recommendedName>
</protein>
<dbReference type="InterPro" id="IPR018944">
    <property type="entry name" value="DNA_pol_lambd_fingers_domain"/>
</dbReference>
<dbReference type="PANTHER" id="PTHR11276:SF28">
    <property type="entry name" value="DNA POLYMERASE LAMBDA"/>
    <property type="match status" value="1"/>
</dbReference>
<dbReference type="SUPFAM" id="SSF81301">
    <property type="entry name" value="Nucleotidyltransferase"/>
    <property type="match status" value="2"/>
</dbReference>
<dbReference type="Pfam" id="PF14791">
    <property type="entry name" value="DNA_pol_B_thumb"/>
    <property type="match status" value="1"/>
</dbReference>
<dbReference type="GO" id="GO:0003887">
    <property type="term" value="F:DNA-directed DNA polymerase activity"/>
    <property type="evidence" value="ECO:0007669"/>
    <property type="project" value="InterPro"/>
</dbReference>
<evidence type="ECO:0000259" key="4">
    <source>
        <dbReference type="SMART" id="SM00483"/>
    </source>
</evidence>
<dbReference type="Gene3D" id="3.30.210.10">
    <property type="entry name" value="DNA polymerase, thumb domain"/>
    <property type="match status" value="1"/>
</dbReference>
<dbReference type="InterPro" id="IPR027421">
    <property type="entry name" value="DNA_pol_lamdba_lyase_dom_sf"/>
</dbReference>
<dbReference type="Pfam" id="PF10391">
    <property type="entry name" value="DNA_pol_lambd_f"/>
    <property type="match status" value="1"/>
</dbReference>
<dbReference type="AlphaFoldDB" id="A0A4Y7U0T7"/>
<dbReference type="OrthoDB" id="205514at2759"/>
<feature type="compositionally biased region" description="Low complexity" evidence="3">
    <location>
        <begin position="270"/>
        <end position="292"/>
    </location>
</feature>
<dbReference type="GO" id="GO:0006303">
    <property type="term" value="P:double-strand break repair via nonhomologous end joining"/>
    <property type="evidence" value="ECO:0007669"/>
    <property type="project" value="TreeGrafter"/>
</dbReference>
<keyword evidence="6" id="KW-1185">Reference proteome</keyword>
<feature type="region of interest" description="Disordered" evidence="3">
    <location>
        <begin position="267"/>
        <end position="340"/>
    </location>
</feature>
<gene>
    <name evidence="5" type="ORF">FA13DRAFT_1724277</name>
</gene>
<evidence type="ECO:0000256" key="2">
    <source>
        <dbReference type="ARBA" id="ARBA00022695"/>
    </source>
</evidence>
<dbReference type="GO" id="GO:0005634">
    <property type="term" value="C:nucleus"/>
    <property type="evidence" value="ECO:0007669"/>
    <property type="project" value="TreeGrafter"/>
</dbReference>
<feature type="region of interest" description="Disordered" evidence="3">
    <location>
        <begin position="380"/>
        <end position="400"/>
    </location>
</feature>
<dbReference type="STRING" id="71717.A0A4Y7U0T7"/>
<dbReference type="InterPro" id="IPR002054">
    <property type="entry name" value="DNA-dir_DNA_pol_X"/>
</dbReference>
<proteinExistence type="predicted"/>
<name>A0A4Y7U0T7_COPMI</name>
<evidence type="ECO:0000313" key="6">
    <source>
        <dbReference type="Proteomes" id="UP000298030"/>
    </source>
</evidence>
<dbReference type="InterPro" id="IPR022312">
    <property type="entry name" value="DNA_pol_X"/>
</dbReference>
<evidence type="ECO:0000313" key="5">
    <source>
        <dbReference type="EMBL" id="TEB40056.1"/>
    </source>
</evidence>
<dbReference type="InterPro" id="IPR043519">
    <property type="entry name" value="NT_sf"/>
</dbReference>
<dbReference type="EMBL" id="QPFP01000001">
    <property type="protein sequence ID" value="TEB40056.1"/>
    <property type="molecule type" value="Genomic_DNA"/>
</dbReference>
<dbReference type="InterPro" id="IPR029398">
    <property type="entry name" value="PolB_thumb"/>
</dbReference>
<dbReference type="SUPFAM" id="SSF81585">
    <property type="entry name" value="PsbU/PolX domain-like"/>
    <property type="match status" value="1"/>
</dbReference>
<feature type="compositionally biased region" description="Polar residues" evidence="3">
    <location>
        <begin position="470"/>
        <end position="484"/>
    </location>
</feature>
<dbReference type="SUPFAM" id="SSF47802">
    <property type="entry name" value="DNA polymerase beta, N-terminal domain-like"/>
    <property type="match status" value="1"/>
</dbReference>
<dbReference type="SMART" id="SM00483">
    <property type="entry name" value="POLXc"/>
    <property type="match status" value="1"/>
</dbReference>
<dbReference type="Gene3D" id="3.30.460.10">
    <property type="entry name" value="Beta Polymerase, domain 2"/>
    <property type="match status" value="1"/>
</dbReference>